<dbReference type="SUPFAM" id="SSF51735">
    <property type="entry name" value="NAD(P)-binding Rossmann-fold domains"/>
    <property type="match status" value="1"/>
</dbReference>
<sequence>MNQAKTTLFNVSRLNFIQHLFHVPYNLTFFIDLDSNLFTMVPADPYVIEVFSGSNGLLTKAKKGTILMDCSTVHPNTSKKLLQLSNDAGVDFLDTPVAGAVPAANAGYHHQKTNYLRVSHA</sequence>
<dbReference type="EnsemblMetazoa" id="tetur17g01830.1">
    <property type="protein sequence ID" value="tetur17g01830.1"/>
    <property type="gene ID" value="tetur17g01830"/>
</dbReference>
<comment type="pathway">
    <text evidence="1">Amino-acid degradation; L-valine degradation.</text>
</comment>
<evidence type="ECO:0000256" key="4">
    <source>
        <dbReference type="ARBA" id="ARBA00022456"/>
    </source>
</evidence>
<dbReference type="Proteomes" id="UP000015104">
    <property type="component" value="Unassembled WGS sequence"/>
</dbReference>
<keyword evidence="10" id="KW-1185">Reference proteome</keyword>
<evidence type="ECO:0000256" key="2">
    <source>
        <dbReference type="ARBA" id="ARBA00006013"/>
    </source>
</evidence>
<dbReference type="GO" id="GO:0006574">
    <property type="term" value="P:L-valine catabolic process"/>
    <property type="evidence" value="ECO:0007669"/>
    <property type="project" value="TreeGrafter"/>
</dbReference>
<dbReference type="Gene3D" id="3.40.50.720">
    <property type="entry name" value="NAD(P)-binding Rossmann-like Domain"/>
    <property type="match status" value="1"/>
</dbReference>
<dbReference type="EMBL" id="CAEY01000339">
    <property type="status" value="NOT_ANNOTATED_CDS"/>
    <property type="molecule type" value="Genomic_DNA"/>
</dbReference>
<evidence type="ECO:0000256" key="6">
    <source>
        <dbReference type="ARBA" id="ARBA00023027"/>
    </source>
</evidence>
<keyword evidence="5" id="KW-0560">Oxidoreductase</keyword>
<comment type="similarity">
    <text evidence="2">Belongs to the HIBADH-related family. 3-hydroxyisobutyrate dehydrogenase subfamily.</text>
</comment>
<dbReference type="GO" id="GO:0050661">
    <property type="term" value="F:NADP binding"/>
    <property type="evidence" value="ECO:0007669"/>
    <property type="project" value="InterPro"/>
</dbReference>
<dbReference type="STRING" id="32264.T1KPV2"/>
<reference evidence="9" key="2">
    <citation type="submission" date="2015-06" db="UniProtKB">
        <authorList>
            <consortium name="EnsemblMetazoa"/>
        </authorList>
    </citation>
    <scope>IDENTIFICATION</scope>
</reference>
<dbReference type="EC" id="1.1.1.31" evidence="3"/>
<protein>
    <recommendedName>
        <fullName evidence="3">3-hydroxyisobutyrate dehydrogenase</fullName>
        <ecNumber evidence="3">1.1.1.31</ecNumber>
    </recommendedName>
</protein>
<keyword evidence="6" id="KW-0520">NAD</keyword>
<accession>T1KPV2</accession>
<keyword evidence="4" id="KW-0101">Branched-chain amino acid catabolism</keyword>
<evidence type="ECO:0000259" key="8">
    <source>
        <dbReference type="Pfam" id="PF03446"/>
    </source>
</evidence>
<dbReference type="HOGENOM" id="CLU_2349410_0_0_1"/>
<dbReference type="PANTHER" id="PTHR22981">
    <property type="entry name" value="3-HYDROXYISOBUTYRATE DEHYDROGENASE-RELATED"/>
    <property type="match status" value="1"/>
</dbReference>
<dbReference type="InterPro" id="IPR006115">
    <property type="entry name" value="6PGDH_NADP-bd"/>
</dbReference>
<evidence type="ECO:0000256" key="1">
    <source>
        <dbReference type="ARBA" id="ARBA00005109"/>
    </source>
</evidence>
<evidence type="ECO:0000313" key="9">
    <source>
        <dbReference type="EnsemblMetazoa" id="tetur17g01830.1"/>
    </source>
</evidence>
<dbReference type="Pfam" id="PF03446">
    <property type="entry name" value="NAD_binding_2"/>
    <property type="match status" value="1"/>
</dbReference>
<evidence type="ECO:0000256" key="7">
    <source>
        <dbReference type="ARBA" id="ARBA00049197"/>
    </source>
</evidence>
<dbReference type="GO" id="GO:0005739">
    <property type="term" value="C:mitochondrion"/>
    <property type="evidence" value="ECO:0007669"/>
    <property type="project" value="TreeGrafter"/>
</dbReference>
<dbReference type="AlphaFoldDB" id="T1KPV2"/>
<dbReference type="eggNOG" id="KOG0409">
    <property type="taxonomic scope" value="Eukaryota"/>
</dbReference>
<dbReference type="GO" id="GO:0008442">
    <property type="term" value="F:3-hydroxyisobutyrate dehydrogenase activity"/>
    <property type="evidence" value="ECO:0007669"/>
    <property type="project" value="UniProtKB-EC"/>
</dbReference>
<comment type="catalytic activity">
    <reaction evidence="7">
        <text>3-hydroxy-2-methylpropanoate + NAD(+) = 2-methyl-3-oxopropanoate + NADH + H(+)</text>
        <dbReference type="Rhea" id="RHEA:17681"/>
        <dbReference type="ChEBI" id="CHEBI:11805"/>
        <dbReference type="ChEBI" id="CHEBI:15378"/>
        <dbReference type="ChEBI" id="CHEBI:57540"/>
        <dbReference type="ChEBI" id="CHEBI:57700"/>
        <dbReference type="ChEBI" id="CHEBI:57945"/>
        <dbReference type="EC" id="1.1.1.31"/>
    </reaction>
</comment>
<proteinExistence type="inferred from homology"/>
<dbReference type="InterPro" id="IPR036291">
    <property type="entry name" value="NAD(P)-bd_dom_sf"/>
</dbReference>
<organism evidence="9 10">
    <name type="scientific">Tetranychus urticae</name>
    <name type="common">Two-spotted spider mite</name>
    <dbReference type="NCBI Taxonomy" id="32264"/>
    <lineage>
        <taxon>Eukaryota</taxon>
        <taxon>Metazoa</taxon>
        <taxon>Ecdysozoa</taxon>
        <taxon>Arthropoda</taxon>
        <taxon>Chelicerata</taxon>
        <taxon>Arachnida</taxon>
        <taxon>Acari</taxon>
        <taxon>Acariformes</taxon>
        <taxon>Trombidiformes</taxon>
        <taxon>Prostigmata</taxon>
        <taxon>Eleutherengona</taxon>
        <taxon>Raphignathae</taxon>
        <taxon>Tetranychoidea</taxon>
        <taxon>Tetranychidae</taxon>
        <taxon>Tetranychus</taxon>
    </lineage>
</organism>
<feature type="domain" description="6-phosphogluconate dehydrogenase NADP-binding" evidence="8">
    <location>
        <begin position="36"/>
        <end position="107"/>
    </location>
</feature>
<evidence type="ECO:0000313" key="10">
    <source>
        <dbReference type="Proteomes" id="UP000015104"/>
    </source>
</evidence>
<name>T1KPV2_TETUR</name>
<evidence type="ECO:0000256" key="5">
    <source>
        <dbReference type="ARBA" id="ARBA00023002"/>
    </source>
</evidence>
<reference evidence="10" key="1">
    <citation type="submission" date="2011-08" db="EMBL/GenBank/DDBJ databases">
        <authorList>
            <person name="Rombauts S."/>
        </authorList>
    </citation>
    <scope>NUCLEOTIDE SEQUENCE</scope>
    <source>
        <strain evidence="10">London</strain>
    </source>
</reference>
<evidence type="ECO:0000256" key="3">
    <source>
        <dbReference type="ARBA" id="ARBA00012991"/>
    </source>
</evidence>
<dbReference type="PANTHER" id="PTHR22981:SF7">
    <property type="entry name" value="3-HYDROXYISOBUTYRATE DEHYDROGENASE, MITOCHONDRIAL"/>
    <property type="match status" value="1"/>
</dbReference>